<protein>
    <submittedName>
        <fullName evidence="1">Uncharacterized protein</fullName>
    </submittedName>
</protein>
<proteinExistence type="predicted"/>
<dbReference type="EMBL" id="JABSTQ010011100">
    <property type="protein sequence ID" value="KAG0415191.1"/>
    <property type="molecule type" value="Genomic_DNA"/>
</dbReference>
<keyword evidence="2" id="KW-1185">Reference proteome</keyword>
<evidence type="ECO:0000313" key="1">
    <source>
        <dbReference type="EMBL" id="KAG0415191.1"/>
    </source>
</evidence>
<gene>
    <name evidence="1" type="ORF">HPB47_007639</name>
</gene>
<sequence>NSESKMKELPPGDPKLTASIVSHLKSRGLFDQLRRDCLGDVDTKPAYLNLKQRIEGYITKFLAMQTWTPDMNKNHVRDIMRREINESAQRNHAKLFRTRNERLLNCRNSRSGLRQYYRWTQLLSVKRQFSVAEKVDIVITYVNTQEDLDLASRLYAAEHLDRHVPASATFKAVLNRFHSTGLVQVQKWRPPARG</sequence>
<reference evidence="1 2" key="1">
    <citation type="journal article" date="2020" name="Cell">
        <title>Large-Scale Comparative Analyses of Tick Genomes Elucidate Their Genetic Diversity and Vector Capacities.</title>
        <authorList>
            <consortium name="Tick Genome and Microbiome Consortium (TIGMIC)"/>
            <person name="Jia N."/>
            <person name="Wang J."/>
            <person name="Shi W."/>
            <person name="Du L."/>
            <person name="Sun Y."/>
            <person name="Zhan W."/>
            <person name="Jiang J.F."/>
            <person name="Wang Q."/>
            <person name="Zhang B."/>
            <person name="Ji P."/>
            <person name="Bell-Sakyi L."/>
            <person name="Cui X.M."/>
            <person name="Yuan T.T."/>
            <person name="Jiang B.G."/>
            <person name="Yang W.F."/>
            <person name="Lam T.T."/>
            <person name="Chang Q.C."/>
            <person name="Ding S.J."/>
            <person name="Wang X.J."/>
            <person name="Zhu J.G."/>
            <person name="Ruan X.D."/>
            <person name="Zhao L."/>
            <person name="Wei J.T."/>
            <person name="Ye R.Z."/>
            <person name="Que T.C."/>
            <person name="Du C.H."/>
            <person name="Zhou Y.H."/>
            <person name="Cheng J.X."/>
            <person name="Dai P.F."/>
            <person name="Guo W.B."/>
            <person name="Han X.H."/>
            <person name="Huang E.J."/>
            <person name="Li L.F."/>
            <person name="Wei W."/>
            <person name="Gao Y.C."/>
            <person name="Liu J.Z."/>
            <person name="Shao H.Z."/>
            <person name="Wang X."/>
            <person name="Wang C.C."/>
            <person name="Yang T.C."/>
            <person name="Huo Q.B."/>
            <person name="Li W."/>
            <person name="Chen H.Y."/>
            <person name="Chen S.E."/>
            <person name="Zhou L.G."/>
            <person name="Ni X.B."/>
            <person name="Tian J.H."/>
            <person name="Sheng Y."/>
            <person name="Liu T."/>
            <person name="Pan Y.S."/>
            <person name="Xia L.Y."/>
            <person name="Li J."/>
            <person name="Zhao F."/>
            <person name="Cao W.C."/>
        </authorList>
    </citation>
    <scope>NUCLEOTIDE SEQUENCE [LARGE SCALE GENOMIC DNA]</scope>
    <source>
        <strain evidence="1">Iper-2018</strain>
    </source>
</reference>
<evidence type="ECO:0000313" key="2">
    <source>
        <dbReference type="Proteomes" id="UP000805193"/>
    </source>
</evidence>
<name>A0AC60P791_IXOPE</name>
<organism evidence="1 2">
    <name type="scientific">Ixodes persulcatus</name>
    <name type="common">Taiga tick</name>
    <dbReference type="NCBI Taxonomy" id="34615"/>
    <lineage>
        <taxon>Eukaryota</taxon>
        <taxon>Metazoa</taxon>
        <taxon>Ecdysozoa</taxon>
        <taxon>Arthropoda</taxon>
        <taxon>Chelicerata</taxon>
        <taxon>Arachnida</taxon>
        <taxon>Acari</taxon>
        <taxon>Parasitiformes</taxon>
        <taxon>Ixodida</taxon>
        <taxon>Ixodoidea</taxon>
        <taxon>Ixodidae</taxon>
        <taxon>Ixodinae</taxon>
        <taxon>Ixodes</taxon>
    </lineage>
</organism>
<comment type="caution">
    <text evidence="1">The sequence shown here is derived from an EMBL/GenBank/DDBJ whole genome shotgun (WGS) entry which is preliminary data.</text>
</comment>
<dbReference type="Proteomes" id="UP000805193">
    <property type="component" value="Unassembled WGS sequence"/>
</dbReference>
<feature type="non-terminal residue" evidence="1">
    <location>
        <position position="194"/>
    </location>
</feature>
<accession>A0AC60P791</accession>
<feature type="non-terminal residue" evidence="1">
    <location>
        <position position="1"/>
    </location>
</feature>